<dbReference type="EMBL" id="KI926030">
    <property type="protein sequence ID" value="ETW44292.1"/>
    <property type="molecule type" value="Genomic_DNA"/>
</dbReference>
<accession>W4ILG5</accession>
<protein>
    <submittedName>
        <fullName evidence="1">Uncharacterized protein</fullName>
    </submittedName>
</protein>
<reference evidence="1 2" key="1">
    <citation type="submission" date="2013-02" db="EMBL/GenBank/DDBJ databases">
        <title>The Genome Annotation of Plasmodium falciparum NF135/5.C10.</title>
        <authorList>
            <consortium name="The Broad Institute Genome Sequencing Platform"/>
            <consortium name="The Broad Institute Genome Sequencing Center for Infectious Disease"/>
            <person name="Neafsey D."/>
            <person name="Hoffman S."/>
            <person name="Volkman S."/>
            <person name="Rosenthal P."/>
            <person name="Walker B."/>
            <person name="Young S.K."/>
            <person name="Zeng Q."/>
            <person name="Gargeya S."/>
            <person name="Fitzgerald M."/>
            <person name="Haas B."/>
            <person name="Abouelleil A."/>
            <person name="Allen A.W."/>
            <person name="Alvarado L."/>
            <person name="Arachchi H.M."/>
            <person name="Berlin A.M."/>
            <person name="Chapman S.B."/>
            <person name="Gainer-Dewar J."/>
            <person name="Goldberg J."/>
            <person name="Griggs A."/>
            <person name="Gujja S."/>
            <person name="Hansen M."/>
            <person name="Howarth C."/>
            <person name="Imamovic A."/>
            <person name="Ireland A."/>
            <person name="Larimer J."/>
            <person name="McCowan C."/>
            <person name="Murphy C."/>
            <person name="Pearson M."/>
            <person name="Poon T.W."/>
            <person name="Priest M."/>
            <person name="Roberts A."/>
            <person name="Saif S."/>
            <person name="Shea T."/>
            <person name="Sisk P."/>
            <person name="Sykes S."/>
            <person name="Wortman J."/>
            <person name="Nusbaum C."/>
            <person name="Birren B."/>
        </authorList>
    </citation>
    <scope>NUCLEOTIDE SEQUENCE [LARGE SCALE GENOMIC DNA]</scope>
    <source>
        <strain evidence="1 2">NF135/5.C10</strain>
    </source>
</reference>
<name>W4ILG5_PLAFA</name>
<evidence type="ECO:0000313" key="1">
    <source>
        <dbReference type="EMBL" id="ETW44292.1"/>
    </source>
</evidence>
<dbReference type="AlphaFoldDB" id="W4ILG5"/>
<organism evidence="1 2">
    <name type="scientific">Plasmodium falciparum NF135/5.C10</name>
    <dbReference type="NCBI Taxonomy" id="1036726"/>
    <lineage>
        <taxon>Eukaryota</taxon>
        <taxon>Sar</taxon>
        <taxon>Alveolata</taxon>
        <taxon>Apicomplexa</taxon>
        <taxon>Aconoidasida</taxon>
        <taxon>Haemosporida</taxon>
        <taxon>Plasmodiidae</taxon>
        <taxon>Plasmodium</taxon>
        <taxon>Plasmodium (Laverania)</taxon>
    </lineage>
</organism>
<evidence type="ECO:0000313" key="2">
    <source>
        <dbReference type="Proteomes" id="UP000019114"/>
    </source>
</evidence>
<reference evidence="1 2" key="2">
    <citation type="submission" date="2013-02" db="EMBL/GenBank/DDBJ databases">
        <title>The Genome Sequence of Plasmodium falciparum NF135/5.C10.</title>
        <authorList>
            <consortium name="The Broad Institute Genome Sequencing Platform"/>
            <consortium name="The Broad Institute Genome Sequencing Center for Infectious Disease"/>
            <person name="Neafsey D."/>
            <person name="Cheeseman I."/>
            <person name="Volkman S."/>
            <person name="Adams J."/>
            <person name="Walker B."/>
            <person name="Young S.K."/>
            <person name="Zeng Q."/>
            <person name="Gargeya S."/>
            <person name="Fitzgerald M."/>
            <person name="Haas B."/>
            <person name="Abouelleil A."/>
            <person name="Alvarado L."/>
            <person name="Arachchi H.M."/>
            <person name="Berlin A.M."/>
            <person name="Chapman S.B."/>
            <person name="Dewar J."/>
            <person name="Goldberg J."/>
            <person name="Griggs A."/>
            <person name="Gujja S."/>
            <person name="Hansen M."/>
            <person name="Howarth C."/>
            <person name="Imamovic A."/>
            <person name="Larimer J."/>
            <person name="McCowan C."/>
            <person name="Murphy C."/>
            <person name="Neiman D."/>
            <person name="Pearson M."/>
            <person name="Priest M."/>
            <person name="Roberts A."/>
            <person name="Saif S."/>
            <person name="Shea T."/>
            <person name="Sisk P."/>
            <person name="Sykes S."/>
            <person name="Wortman J."/>
            <person name="Nusbaum C."/>
            <person name="Birren B."/>
        </authorList>
    </citation>
    <scope>NUCLEOTIDE SEQUENCE [LARGE SCALE GENOMIC DNA]</scope>
    <source>
        <strain evidence="1 2">NF135/5.C10</strain>
    </source>
</reference>
<sequence length="55" mass="5868">MVSGLRGVQPLSNRLSFATLEEPTSKDQKATSLGALGSHKPVIPVVTFQTPLYAQ</sequence>
<gene>
    <name evidence="1" type="ORF">PFNF135_01324</name>
</gene>
<feature type="non-terminal residue" evidence="1">
    <location>
        <position position="55"/>
    </location>
</feature>
<dbReference type="Proteomes" id="UP000019114">
    <property type="component" value="Unassembled WGS sequence"/>
</dbReference>
<proteinExistence type="predicted"/>